<dbReference type="Pfam" id="PF14198">
    <property type="entry name" value="TnpV"/>
    <property type="match status" value="1"/>
</dbReference>
<accession>A0ABS8DBH4</accession>
<evidence type="ECO:0000313" key="1">
    <source>
        <dbReference type="EMBL" id="MCB7385703.1"/>
    </source>
</evidence>
<gene>
    <name evidence="1" type="ORF">LIZ65_00230</name>
</gene>
<proteinExistence type="predicted"/>
<reference evidence="1 2" key="1">
    <citation type="submission" date="2021-10" db="EMBL/GenBank/DDBJ databases">
        <title>Collection of gut derived symbiotic bacterial strains cultured from healthy donors.</title>
        <authorList>
            <person name="Lin H."/>
            <person name="Littmann E."/>
            <person name="Kohout C."/>
            <person name="Pamer E.G."/>
        </authorList>
    </citation>
    <scope>NUCLEOTIDE SEQUENCE [LARGE SCALE GENOMIC DNA]</scope>
    <source>
        <strain evidence="1 2">DFI.1.165</strain>
    </source>
</reference>
<name>A0ABS8DBH4_9FIRM</name>
<organism evidence="1 2">
    <name type="scientific">Bariatricus massiliensis</name>
    <dbReference type="NCBI Taxonomy" id="1745713"/>
    <lineage>
        <taxon>Bacteria</taxon>
        <taxon>Bacillati</taxon>
        <taxon>Bacillota</taxon>
        <taxon>Clostridia</taxon>
        <taxon>Lachnospirales</taxon>
        <taxon>Lachnospiraceae</taxon>
        <taxon>Bariatricus</taxon>
    </lineage>
</organism>
<dbReference type="InterPro" id="IPR026989">
    <property type="entry name" value="TnpV"/>
</dbReference>
<protein>
    <submittedName>
        <fullName evidence="1">TnpV protein</fullName>
    </submittedName>
</protein>
<dbReference type="RefSeq" id="WP_227183086.1">
    <property type="nucleotide sequence ID" value="NZ_JAJCIQ010000001.1"/>
</dbReference>
<dbReference type="EMBL" id="JAJCIS010000001">
    <property type="protein sequence ID" value="MCB7385703.1"/>
    <property type="molecule type" value="Genomic_DNA"/>
</dbReference>
<evidence type="ECO:0000313" key="2">
    <source>
        <dbReference type="Proteomes" id="UP001299546"/>
    </source>
</evidence>
<sequence>MKSLFEEMGGTYRQEGDYLIPNLSLPDEPEYQIGKYGRMRRSYLKEHRPILYTNLLTSGTLHRHLAEIDQACNERMAIIVSDMARQEGVTEALKAADQMEWVRRMNNIRSRAEEIVLTELVYE</sequence>
<keyword evidence="2" id="KW-1185">Reference proteome</keyword>
<comment type="caution">
    <text evidence="1">The sequence shown here is derived from an EMBL/GenBank/DDBJ whole genome shotgun (WGS) entry which is preliminary data.</text>
</comment>
<dbReference type="Proteomes" id="UP001299546">
    <property type="component" value="Unassembled WGS sequence"/>
</dbReference>